<dbReference type="OrthoDB" id="8678477at2"/>
<evidence type="ECO:0000256" key="2">
    <source>
        <dbReference type="SAM" id="SignalP"/>
    </source>
</evidence>
<dbReference type="Gene3D" id="3.40.190.10">
    <property type="entry name" value="Periplasmic binding protein-like II"/>
    <property type="match status" value="1"/>
</dbReference>
<organism evidence="3 4">
    <name type="scientific">Bordetella genomosp. 10</name>
    <dbReference type="NCBI Taxonomy" id="1416804"/>
    <lineage>
        <taxon>Bacteria</taxon>
        <taxon>Pseudomonadati</taxon>
        <taxon>Pseudomonadota</taxon>
        <taxon>Betaproteobacteria</taxon>
        <taxon>Burkholderiales</taxon>
        <taxon>Alcaligenaceae</taxon>
        <taxon>Bordetella</taxon>
    </lineage>
</organism>
<dbReference type="PROSITE" id="PS51318">
    <property type="entry name" value="TAT"/>
    <property type="match status" value="1"/>
</dbReference>
<dbReference type="InterPro" id="IPR042100">
    <property type="entry name" value="Bug_dom1"/>
</dbReference>
<dbReference type="Gene3D" id="3.40.190.150">
    <property type="entry name" value="Bordetella uptake gene, domain 1"/>
    <property type="match status" value="1"/>
</dbReference>
<sequence>MRQLSKPRRRFLAGAYRQALALAAAAAFIYPAAAAAQPGNWPGKPIRLIVPFPAGSFTDTIGRVVADGLSKGLGQPVIVENKAGANGMLGVSEVARADPDGYTLLVTNSSSITINPQLYKKIPYKPSQLTPITTLVESPFILVINPEWAKKNKIETTKDLVAYARAKPGELTYGSAGPGNAAHLSFAMMGNHQNFKATHVPYKGASLAEVAVLSGEIDSVFDVWSAIPQIRTGKLKALAVSSDKRVAALPDVPSIQEGSVPDFNVIIWAGLLAPAGTPEPIKRKLFELTRQALQDPKAQATLSVQGEVVTTGPEAFQQRIDKEIRTWGEVIRRENITLD</sequence>
<comment type="caution">
    <text evidence="3">The sequence shown here is derived from an EMBL/GenBank/DDBJ whole genome shotgun (WGS) entry which is preliminary data.</text>
</comment>
<dbReference type="InterPro" id="IPR005064">
    <property type="entry name" value="BUG"/>
</dbReference>
<gene>
    <name evidence="3" type="ORF">CAL29_07965</name>
</gene>
<dbReference type="EMBL" id="NEVM01000001">
    <property type="protein sequence ID" value="OZI38251.1"/>
    <property type="molecule type" value="Genomic_DNA"/>
</dbReference>
<evidence type="ECO:0000313" key="4">
    <source>
        <dbReference type="Proteomes" id="UP000216020"/>
    </source>
</evidence>
<keyword evidence="2" id="KW-0732">Signal</keyword>
<dbReference type="PANTHER" id="PTHR42928">
    <property type="entry name" value="TRICARBOXYLATE-BINDING PROTEIN"/>
    <property type="match status" value="1"/>
</dbReference>
<dbReference type="SUPFAM" id="SSF53850">
    <property type="entry name" value="Periplasmic binding protein-like II"/>
    <property type="match status" value="1"/>
</dbReference>
<evidence type="ECO:0000313" key="3">
    <source>
        <dbReference type="EMBL" id="OZI38251.1"/>
    </source>
</evidence>
<evidence type="ECO:0000256" key="1">
    <source>
        <dbReference type="ARBA" id="ARBA00006987"/>
    </source>
</evidence>
<dbReference type="PIRSF" id="PIRSF017082">
    <property type="entry name" value="YflP"/>
    <property type="match status" value="1"/>
</dbReference>
<dbReference type="PANTHER" id="PTHR42928:SF5">
    <property type="entry name" value="BLR1237 PROTEIN"/>
    <property type="match status" value="1"/>
</dbReference>
<dbReference type="Proteomes" id="UP000216020">
    <property type="component" value="Unassembled WGS sequence"/>
</dbReference>
<dbReference type="RefSeq" id="WP_094852351.1">
    <property type="nucleotide sequence ID" value="NZ_NEVM01000001.1"/>
</dbReference>
<feature type="chain" id="PRO_5013215391" evidence="2">
    <location>
        <begin position="36"/>
        <end position="339"/>
    </location>
</feature>
<feature type="signal peptide" evidence="2">
    <location>
        <begin position="1"/>
        <end position="35"/>
    </location>
</feature>
<accession>A0A261SMF5</accession>
<proteinExistence type="inferred from homology"/>
<comment type="similarity">
    <text evidence="1">Belongs to the UPF0065 (bug) family.</text>
</comment>
<dbReference type="CDD" id="cd07012">
    <property type="entry name" value="PBP2_Bug_TTT"/>
    <property type="match status" value="1"/>
</dbReference>
<protein>
    <submittedName>
        <fullName evidence="3">ABC transporter substrate-binding protein</fullName>
    </submittedName>
</protein>
<dbReference type="Pfam" id="PF03401">
    <property type="entry name" value="TctC"/>
    <property type="match status" value="1"/>
</dbReference>
<dbReference type="AlphaFoldDB" id="A0A261SMF5"/>
<reference evidence="4" key="1">
    <citation type="submission" date="2017-05" db="EMBL/GenBank/DDBJ databases">
        <title>Complete and WGS of Bordetella genogroups.</title>
        <authorList>
            <person name="Spilker T."/>
            <person name="Lipuma J."/>
        </authorList>
    </citation>
    <scope>NUCLEOTIDE SEQUENCE [LARGE SCALE GENOMIC DNA]</scope>
    <source>
        <strain evidence="4">AU16122</strain>
    </source>
</reference>
<keyword evidence="4" id="KW-1185">Reference proteome</keyword>
<dbReference type="InterPro" id="IPR006311">
    <property type="entry name" value="TAT_signal"/>
</dbReference>
<name>A0A261SMF5_9BORD</name>